<dbReference type="EMBL" id="LKEA01000006">
    <property type="protein sequence ID" value="ROW08370.1"/>
    <property type="molecule type" value="Genomic_DNA"/>
</dbReference>
<keyword evidence="2" id="KW-1185">Reference proteome</keyword>
<sequence length="934" mass="97762">MSPHDSDEKTLNLNGLWALIYLPPPAANDGNGLVPAPLVDDVHDGPPVLVLLLQVHAVALLDQDLEHVCVAVLHGLQHGVPAPVHEVDVGAPGQQQLQDLGVVVAHAADGLDDGEVLAGGVDVGARLVDEVPHDVLVALADGRGQRGEDAAVLVLDRETRAQQETDALGLVGAHGHLHHALEGLGVGHGREELLEDRGPLHRHAEGPVLATDGGLGATAQEEVDHVGAVLADRRRQGRVALGRLGVGVDAVVEEVDEGVHVVVRDGLLDDAPGLGGVAAGLDDLREEVRVRAVGEEEGDDVGAVVADGGAQRGVDAVLLGVGVDAGLEEGPHRVDVVDARRELHDAGGHGELGAVRKEELEEGRVVAAGPERVLGAREVGVGAPVEQELGEVEALDADGLDHGARALAVLAVGVAAVVEQEVDDGLGRLAVDGPHQDRVVVGHDAVRVAAVHEEELHQVELPVEHGQRQRRVAVRARAQVRVRAVLDEHLGALEEAHLGGLEEGRAVVLVKGVGVGAEEEQEPDRLGVAVDYGLPEEVDLLEGVGRHAPVEQLLDDAVVPLLHRLRQGHLELRVVAPGVIPRRPPGHCGWVRLEAGHLLRRPLAEVQVGQQVLEQQLGLCRALSGLRILFPRLPVRVGLEALDRVISLTRLWVGPLTDRRLAVPVLAVLDGARSDRPPMSTRSSIVVAEVMRLPMKSWLCVEWRSSMARGGSAGGSSGPRSSLLAARPVVVVVVRVPGHGPLDAVHAVQGGRKPRVADADGGVDLVAADGPPEDEGGHAQGLTGLLEARPHLVHVRVGKHHLEALCDAGEAVLLVVVEEARDQLVEHDEVVVGLAEVPLHLGRHLGGEAGVGLVVVGGVAEARLDGPQDPAHLEELVGEVPEPLDVVLDGAEVLEHADGDGVAQHRGLVAELEGGFLPSGRHGCRWSVVPSVGR</sequence>
<dbReference type="OrthoDB" id="10489892at2759"/>
<gene>
    <name evidence="1" type="ORF">VMCG_03265</name>
</gene>
<name>A0A423WY33_9PEZI</name>
<accession>A0A423WY33</accession>
<protein>
    <submittedName>
        <fullName evidence="1">Uncharacterized protein</fullName>
    </submittedName>
</protein>
<proteinExistence type="predicted"/>
<dbReference type="Proteomes" id="UP000283895">
    <property type="component" value="Unassembled WGS sequence"/>
</dbReference>
<comment type="caution">
    <text evidence="1">The sequence shown here is derived from an EMBL/GenBank/DDBJ whole genome shotgun (WGS) entry which is preliminary data.</text>
</comment>
<evidence type="ECO:0000313" key="2">
    <source>
        <dbReference type="Proteomes" id="UP000283895"/>
    </source>
</evidence>
<reference evidence="1 2" key="1">
    <citation type="submission" date="2015-09" db="EMBL/GenBank/DDBJ databases">
        <title>Host preference determinants of Valsa canker pathogens revealed by comparative genomics.</title>
        <authorList>
            <person name="Yin Z."/>
            <person name="Huang L."/>
        </authorList>
    </citation>
    <scope>NUCLEOTIDE SEQUENCE [LARGE SCALE GENOMIC DNA]</scope>
    <source>
        <strain evidence="1 2">03-1</strain>
    </source>
</reference>
<organism evidence="1 2">
    <name type="scientific">Cytospora schulzeri</name>
    <dbReference type="NCBI Taxonomy" id="448051"/>
    <lineage>
        <taxon>Eukaryota</taxon>
        <taxon>Fungi</taxon>
        <taxon>Dikarya</taxon>
        <taxon>Ascomycota</taxon>
        <taxon>Pezizomycotina</taxon>
        <taxon>Sordariomycetes</taxon>
        <taxon>Sordariomycetidae</taxon>
        <taxon>Diaporthales</taxon>
        <taxon>Cytosporaceae</taxon>
        <taxon>Cytospora</taxon>
    </lineage>
</organism>
<dbReference type="AlphaFoldDB" id="A0A423WY33"/>
<evidence type="ECO:0000313" key="1">
    <source>
        <dbReference type="EMBL" id="ROW08370.1"/>
    </source>
</evidence>